<comment type="caution">
    <text evidence="3">The sequence shown here is derived from an EMBL/GenBank/DDBJ whole genome shotgun (WGS) entry which is preliminary data.</text>
</comment>
<dbReference type="InterPro" id="IPR048324">
    <property type="entry name" value="ZSWIM1-3_RNaseH-like"/>
</dbReference>
<dbReference type="EMBL" id="JAHWGI010001045">
    <property type="protein sequence ID" value="KAK3921651.1"/>
    <property type="molecule type" value="Genomic_DNA"/>
</dbReference>
<organism evidence="3 4">
    <name type="scientific">Frankliniella fusca</name>
    <dbReference type="NCBI Taxonomy" id="407009"/>
    <lineage>
        <taxon>Eukaryota</taxon>
        <taxon>Metazoa</taxon>
        <taxon>Ecdysozoa</taxon>
        <taxon>Arthropoda</taxon>
        <taxon>Hexapoda</taxon>
        <taxon>Insecta</taxon>
        <taxon>Pterygota</taxon>
        <taxon>Neoptera</taxon>
        <taxon>Paraneoptera</taxon>
        <taxon>Thysanoptera</taxon>
        <taxon>Terebrantia</taxon>
        <taxon>Thripoidea</taxon>
        <taxon>Thripidae</taxon>
        <taxon>Frankliniella</taxon>
    </lineage>
</organism>
<dbReference type="PANTHER" id="PTHR31569:SF4">
    <property type="entry name" value="SWIM-TYPE DOMAIN-CONTAINING PROTEIN"/>
    <property type="match status" value="1"/>
</dbReference>
<name>A0AAE1LIN1_9NEOP</name>
<accession>A0AAE1LIN1</accession>
<protein>
    <submittedName>
        <fullName evidence="3">Zinc finger SWIM domain-containing protein 3</fullName>
    </submittedName>
</protein>
<keyword evidence="4" id="KW-1185">Reference proteome</keyword>
<reference evidence="3" key="2">
    <citation type="journal article" date="2023" name="BMC Genomics">
        <title>Pest status, molecular evolution, and epigenetic factors derived from the genome assembly of Frankliniella fusca, a thysanopteran phytovirus vector.</title>
        <authorList>
            <person name="Catto M.A."/>
            <person name="Labadie P.E."/>
            <person name="Jacobson A.L."/>
            <person name="Kennedy G.G."/>
            <person name="Srinivasan R."/>
            <person name="Hunt B.G."/>
        </authorList>
    </citation>
    <scope>NUCLEOTIDE SEQUENCE</scope>
    <source>
        <strain evidence="3">PL_HMW_Pooled</strain>
    </source>
</reference>
<sequence length="846" mass="96336">MDSAKAPLFLNQRFNSFKEFSEAKAKYEDQKFMIWTTGKSTTVQYANKLITSKGGTDVFAERLKYRYIKYSCKLGVLDGEEERIGTGKGDRPIQETNKIGCQAFLHVKAKGRSQLFVYKLIEEHNHECSKELYEMFPEKRQVISEDVQEKIKLLCDAKVKPSMIRIVLRGLTGNLTSRDLANFRAQLKKEKHEGRSEEDRLSKVLEDLLTDKDASLVVGRDKNQKMKFLFFQTSGMKRNVARYGKVILLDHSHKVNSNRMPVCVIMVMDGEGNGRAAGYAFVANEQLVTVAEVLKSFRESIGEELAVAVRTIVIDKDPSEIGAIEQVFPEVHIHLCIFHVGRSLNEKSSKESALVKEILDKLKYATTDSKFQSLCSELKEAASSKFYDYFKENWEHCPQAWSYRDKQKSINLGNTTTNRVENHNSKIKMASKQYYQYQALPILNSNSTLADAVEGLLDLFVNKEEDIYFRETNLKVTYKTSVNDPTVKAMLNDLTKFCAKILIHELENIPTEEEIEEFQASSDDCLCPHHWSYELPCRHIFQCRRMEGINPYKVEEIDSMWKKRRANDVDFPPVAPGLLKVKTMQEKSAKTPREKYRASDDTCKLISALLAECGTAQFEERHLVLKELFRLWAEGKDVVLLEKPNSDDADDDFVNSHITIKVERDDSAFIQESDHEDGTQSNSINDVGAEELAHLVTAMDGLSEEEDPFSTLLDDENDLEIFQVAKSVELSEFGLCTPKKVVPPTSESENPLCFCYPRKSTKRYIAGPNAKPSFAGRPYFACADRACKYFTPAKRDPVTKSDVRKALDGIQLPKCKPKGRPKGSKKTVMIKYRSDKPSNTTVFFYG</sequence>
<evidence type="ECO:0000313" key="3">
    <source>
        <dbReference type="EMBL" id="KAK3921651.1"/>
    </source>
</evidence>
<feature type="domain" description="ZSWIM1/3 RNaseH-like" evidence="1">
    <location>
        <begin position="210"/>
        <end position="333"/>
    </location>
</feature>
<dbReference type="Proteomes" id="UP001219518">
    <property type="component" value="Unassembled WGS sequence"/>
</dbReference>
<dbReference type="Pfam" id="PF21599">
    <property type="entry name" value="ZSWIM3_N"/>
    <property type="match status" value="1"/>
</dbReference>
<reference evidence="3" key="1">
    <citation type="submission" date="2021-07" db="EMBL/GenBank/DDBJ databases">
        <authorList>
            <person name="Catto M.A."/>
            <person name="Jacobson A."/>
            <person name="Kennedy G."/>
            <person name="Labadie P."/>
            <person name="Hunt B.G."/>
            <person name="Srinivasan R."/>
        </authorList>
    </citation>
    <scope>NUCLEOTIDE SEQUENCE</scope>
    <source>
        <strain evidence="3">PL_HMW_Pooled</strain>
        <tissue evidence="3">Head</tissue>
    </source>
</reference>
<dbReference type="PANTHER" id="PTHR31569">
    <property type="entry name" value="SWIM-TYPE DOMAIN-CONTAINING PROTEIN"/>
    <property type="match status" value="1"/>
</dbReference>
<proteinExistence type="predicted"/>
<dbReference type="AlphaFoldDB" id="A0AAE1LIN1"/>
<evidence type="ECO:0000313" key="4">
    <source>
        <dbReference type="Proteomes" id="UP001219518"/>
    </source>
</evidence>
<feature type="domain" description="ZSWIM3 N-terminal" evidence="2">
    <location>
        <begin position="10"/>
        <end position="126"/>
    </location>
</feature>
<gene>
    <name evidence="3" type="ORF">KUF71_010836</name>
</gene>
<evidence type="ECO:0000259" key="1">
    <source>
        <dbReference type="Pfam" id="PF21056"/>
    </source>
</evidence>
<dbReference type="InterPro" id="IPR048325">
    <property type="entry name" value="ZSWIM3_N"/>
</dbReference>
<evidence type="ECO:0000259" key="2">
    <source>
        <dbReference type="Pfam" id="PF21599"/>
    </source>
</evidence>
<dbReference type="Pfam" id="PF21056">
    <property type="entry name" value="ZSWIM1-3_RNaseH-like"/>
    <property type="match status" value="1"/>
</dbReference>
<dbReference type="InterPro" id="IPR052579">
    <property type="entry name" value="Zinc_finger_SWIM"/>
</dbReference>